<reference evidence="1 2" key="1">
    <citation type="journal article" date="2018" name="Sci. Rep.">
        <title>Genomic signatures of local adaptation to the degree of environmental predictability in rotifers.</title>
        <authorList>
            <person name="Franch-Gras L."/>
            <person name="Hahn C."/>
            <person name="Garcia-Roger E.M."/>
            <person name="Carmona M.J."/>
            <person name="Serra M."/>
            <person name="Gomez A."/>
        </authorList>
    </citation>
    <scope>NUCLEOTIDE SEQUENCE [LARGE SCALE GENOMIC DNA]</scope>
    <source>
        <strain evidence="1">HYR1</strain>
    </source>
</reference>
<name>A0A3M7QHB5_BRAPC</name>
<keyword evidence="2" id="KW-1185">Reference proteome</keyword>
<dbReference type="Proteomes" id="UP000276133">
    <property type="component" value="Unassembled WGS sequence"/>
</dbReference>
<sequence length="64" mass="7472">MNLNKEKNNPKLLSLELQHSFNSFTIGLNIDRSYADKSFTFEIIFVLVLCSRNSQCLDYFCTFV</sequence>
<comment type="caution">
    <text evidence="1">The sequence shown here is derived from an EMBL/GenBank/DDBJ whole genome shotgun (WGS) entry which is preliminary data.</text>
</comment>
<accession>A0A3M7QHB5</accession>
<evidence type="ECO:0000313" key="2">
    <source>
        <dbReference type="Proteomes" id="UP000276133"/>
    </source>
</evidence>
<gene>
    <name evidence="1" type="ORF">BpHYR1_045680</name>
</gene>
<dbReference type="AlphaFoldDB" id="A0A3M7QHB5"/>
<proteinExistence type="predicted"/>
<evidence type="ECO:0000313" key="1">
    <source>
        <dbReference type="EMBL" id="RNA10328.1"/>
    </source>
</evidence>
<protein>
    <submittedName>
        <fullName evidence="1">Uncharacterized protein</fullName>
    </submittedName>
</protein>
<dbReference type="EMBL" id="REGN01006236">
    <property type="protein sequence ID" value="RNA10328.1"/>
    <property type="molecule type" value="Genomic_DNA"/>
</dbReference>
<organism evidence="1 2">
    <name type="scientific">Brachionus plicatilis</name>
    <name type="common">Marine rotifer</name>
    <name type="synonym">Brachionus muelleri</name>
    <dbReference type="NCBI Taxonomy" id="10195"/>
    <lineage>
        <taxon>Eukaryota</taxon>
        <taxon>Metazoa</taxon>
        <taxon>Spiralia</taxon>
        <taxon>Gnathifera</taxon>
        <taxon>Rotifera</taxon>
        <taxon>Eurotatoria</taxon>
        <taxon>Monogononta</taxon>
        <taxon>Pseudotrocha</taxon>
        <taxon>Ploima</taxon>
        <taxon>Brachionidae</taxon>
        <taxon>Brachionus</taxon>
    </lineage>
</organism>